<organism evidence="2 3">
    <name type="scientific">Mollisia scopiformis</name>
    <name type="common">Conifer needle endophyte fungus</name>
    <name type="synonym">Phialocephala scopiformis</name>
    <dbReference type="NCBI Taxonomy" id="149040"/>
    <lineage>
        <taxon>Eukaryota</taxon>
        <taxon>Fungi</taxon>
        <taxon>Dikarya</taxon>
        <taxon>Ascomycota</taxon>
        <taxon>Pezizomycotina</taxon>
        <taxon>Leotiomycetes</taxon>
        <taxon>Helotiales</taxon>
        <taxon>Mollisiaceae</taxon>
        <taxon>Mollisia</taxon>
    </lineage>
</organism>
<protein>
    <submittedName>
        <fullName evidence="2">Uncharacterized protein</fullName>
    </submittedName>
</protein>
<dbReference type="EMBL" id="KQ947433">
    <property type="protein sequence ID" value="KUJ09052.1"/>
    <property type="molecule type" value="Genomic_DNA"/>
</dbReference>
<evidence type="ECO:0000256" key="1">
    <source>
        <dbReference type="SAM" id="MobiDB-lite"/>
    </source>
</evidence>
<name>A0A132B9G7_MOLSC</name>
<gene>
    <name evidence="2" type="ORF">LY89DRAFT_788466</name>
</gene>
<dbReference type="InParanoid" id="A0A132B9G7"/>
<dbReference type="AlphaFoldDB" id="A0A132B9G7"/>
<sequence>MRATMDPEPASEESLRLLAVFANAFTKAIGEMGIISPEAAEEKTSAVVRALLDKPSQKTPEPPVVLSGDEEDEEPVRQRAPEATVEISDDEWPVRSIRKTRPVVEISVKGTKWDYSLPTEIKREDCRTRLGMR</sequence>
<evidence type="ECO:0000313" key="2">
    <source>
        <dbReference type="EMBL" id="KUJ09052.1"/>
    </source>
</evidence>
<proteinExistence type="predicted"/>
<reference evidence="2 3" key="1">
    <citation type="submission" date="2015-10" db="EMBL/GenBank/DDBJ databases">
        <title>Full genome of DAOMC 229536 Phialocephala scopiformis, a fungal endophyte of spruce producing the potent anti-insectan compound rugulosin.</title>
        <authorList>
            <consortium name="DOE Joint Genome Institute"/>
            <person name="Walker A.K."/>
            <person name="Frasz S.L."/>
            <person name="Seifert K.A."/>
            <person name="Miller J.D."/>
            <person name="Mondo S.J."/>
            <person name="Labutti K."/>
            <person name="Lipzen A."/>
            <person name="Dockter R."/>
            <person name="Kennedy M."/>
            <person name="Grigoriev I.V."/>
            <person name="Spatafora J.W."/>
        </authorList>
    </citation>
    <scope>NUCLEOTIDE SEQUENCE [LARGE SCALE GENOMIC DNA]</scope>
    <source>
        <strain evidence="2 3">CBS 120377</strain>
    </source>
</reference>
<accession>A0A132B9G7</accession>
<feature type="region of interest" description="Disordered" evidence="1">
    <location>
        <begin position="51"/>
        <end position="83"/>
    </location>
</feature>
<dbReference type="Proteomes" id="UP000070700">
    <property type="component" value="Unassembled WGS sequence"/>
</dbReference>
<dbReference type="GeneID" id="28832897"/>
<dbReference type="RefSeq" id="XP_018063407.1">
    <property type="nucleotide sequence ID" value="XM_018223171.1"/>
</dbReference>
<evidence type="ECO:0000313" key="3">
    <source>
        <dbReference type="Proteomes" id="UP000070700"/>
    </source>
</evidence>
<dbReference type="KEGG" id="psco:LY89DRAFT_788466"/>
<keyword evidence="3" id="KW-1185">Reference proteome</keyword>